<keyword evidence="5 10" id="KW-0819">tRNA processing</keyword>
<dbReference type="Proteomes" id="UP001596039">
    <property type="component" value="Unassembled WGS sequence"/>
</dbReference>
<evidence type="ECO:0000256" key="13">
    <source>
        <dbReference type="RuleBase" id="RU003785"/>
    </source>
</evidence>
<keyword evidence="4 10" id="KW-0808">Transferase</keyword>
<evidence type="ECO:0000256" key="6">
    <source>
        <dbReference type="ARBA" id="ARBA00022741"/>
    </source>
</evidence>
<evidence type="ECO:0000256" key="3">
    <source>
        <dbReference type="ARBA" id="ARBA00005842"/>
    </source>
</evidence>
<dbReference type="EC" id="2.5.1.75" evidence="10"/>
<dbReference type="InterPro" id="IPR027417">
    <property type="entry name" value="P-loop_NTPase"/>
</dbReference>
<evidence type="ECO:0000256" key="5">
    <source>
        <dbReference type="ARBA" id="ARBA00022694"/>
    </source>
</evidence>
<comment type="cofactor">
    <cofactor evidence="1 10">
        <name>Mg(2+)</name>
        <dbReference type="ChEBI" id="CHEBI:18420"/>
    </cofactor>
</comment>
<sequence>MSTGSITQPIVAIVGATGTGKSALALDLAERWQDEGHRVEIVNADAMQLYRGMDIGTAKLPEGERRGIRHHLLDVLDPPEEASVARYQQDARAVIDEIQARGAIPILVGGSGLYVSSVLYDFRFPGTDPVIRERLEAELADGGPGLLHRRLHEVDPAAAQAIGPHNGRRLVRALEVVTITGEPFGSGLPSQSRRWRPAVTIGLRAERATLVERLGARARGMWRDGLLDEVTALRPGGFGVTAARAIGYAQAIAQLDGLLDEEQAIEQTAVLTRRYARRQVAWFARSPETHWIESDDPARVDVGRAAVDRASG</sequence>
<comment type="caution">
    <text evidence="14">The sequence shown here is derived from an EMBL/GenBank/DDBJ whole genome shotgun (WGS) entry which is preliminary data.</text>
</comment>
<evidence type="ECO:0000256" key="7">
    <source>
        <dbReference type="ARBA" id="ARBA00022840"/>
    </source>
</evidence>
<comment type="catalytic activity">
    <reaction evidence="9 10 11">
        <text>adenosine(37) in tRNA + dimethylallyl diphosphate = N(6)-dimethylallyladenosine(37) in tRNA + diphosphate</text>
        <dbReference type="Rhea" id="RHEA:26482"/>
        <dbReference type="Rhea" id="RHEA-COMP:10162"/>
        <dbReference type="Rhea" id="RHEA-COMP:10375"/>
        <dbReference type="ChEBI" id="CHEBI:33019"/>
        <dbReference type="ChEBI" id="CHEBI:57623"/>
        <dbReference type="ChEBI" id="CHEBI:74411"/>
        <dbReference type="ChEBI" id="CHEBI:74415"/>
        <dbReference type="EC" id="2.5.1.75"/>
    </reaction>
</comment>
<dbReference type="NCBIfam" id="TIGR00174">
    <property type="entry name" value="miaA"/>
    <property type="match status" value="1"/>
</dbReference>
<feature type="binding site" evidence="10">
    <location>
        <begin position="15"/>
        <end position="22"/>
    </location>
    <ligand>
        <name>ATP</name>
        <dbReference type="ChEBI" id="CHEBI:30616"/>
    </ligand>
</feature>
<reference evidence="15" key="1">
    <citation type="journal article" date="2019" name="Int. J. Syst. Evol. Microbiol.">
        <title>The Global Catalogue of Microorganisms (GCM) 10K type strain sequencing project: providing services to taxonomists for standard genome sequencing and annotation.</title>
        <authorList>
            <consortium name="The Broad Institute Genomics Platform"/>
            <consortium name="The Broad Institute Genome Sequencing Center for Infectious Disease"/>
            <person name="Wu L."/>
            <person name="Ma J."/>
        </authorList>
    </citation>
    <scope>NUCLEOTIDE SEQUENCE [LARGE SCALE GENOMIC DNA]</scope>
    <source>
        <strain evidence="15">CGMCC 4.6997</strain>
    </source>
</reference>
<evidence type="ECO:0000313" key="15">
    <source>
        <dbReference type="Proteomes" id="UP001596039"/>
    </source>
</evidence>
<feature type="binding site" evidence="10">
    <location>
        <begin position="17"/>
        <end position="22"/>
    </location>
    <ligand>
        <name>substrate</name>
    </ligand>
</feature>
<dbReference type="PANTHER" id="PTHR11088">
    <property type="entry name" value="TRNA DIMETHYLALLYLTRANSFERASE"/>
    <property type="match status" value="1"/>
</dbReference>
<proteinExistence type="inferred from homology"/>
<keyword evidence="7 10" id="KW-0067">ATP-binding</keyword>
<keyword evidence="8 10" id="KW-0460">Magnesium</keyword>
<evidence type="ECO:0000256" key="2">
    <source>
        <dbReference type="ARBA" id="ARBA00003213"/>
    </source>
</evidence>
<evidence type="ECO:0000256" key="4">
    <source>
        <dbReference type="ARBA" id="ARBA00022679"/>
    </source>
</evidence>
<accession>A0ABW0NQ72</accession>
<dbReference type="GO" id="GO:0052381">
    <property type="term" value="F:tRNA dimethylallyltransferase activity"/>
    <property type="evidence" value="ECO:0007669"/>
    <property type="project" value="UniProtKB-EC"/>
</dbReference>
<dbReference type="Gene3D" id="3.40.50.300">
    <property type="entry name" value="P-loop containing nucleotide triphosphate hydrolases"/>
    <property type="match status" value="1"/>
</dbReference>
<evidence type="ECO:0000256" key="12">
    <source>
        <dbReference type="RuleBase" id="RU003784"/>
    </source>
</evidence>
<dbReference type="PANTHER" id="PTHR11088:SF60">
    <property type="entry name" value="TRNA DIMETHYLALLYLTRANSFERASE"/>
    <property type="match status" value="1"/>
</dbReference>
<comment type="similarity">
    <text evidence="3 10 13">Belongs to the IPP transferase family.</text>
</comment>
<evidence type="ECO:0000256" key="10">
    <source>
        <dbReference type="HAMAP-Rule" id="MF_00185"/>
    </source>
</evidence>
<feature type="site" description="Interaction with substrate tRNA" evidence="10">
    <location>
        <position position="111"/>
    </location>
</feature>
<dbReference type="InterPro" id="IPR039657">
    <property type="entry name" value="Dimethylallyltransferase"/>
</dbReference>
<organism evidence="14 15">
    <name type="scientific">Lysinimonas soli</name>
    <dbReference type="NCBI Taxonomy" id="1074233"/>
    <lineage>
        <taxon>Bacteria</taxon>
        <taxon>Bacillati</taxon>
        <taxon>Actinomycetota</taxon>
        <taxon>Actinomycetes</taxon>
        <taxon>Micrococcales</taxon>
        <taxon>Microbacteriaceae</taxon>
        <taxon>Lysinimonas</taxon>
    </lineage>
</organism>
<keyword evidence="15" id="KW-1185">Reference proteome</keyword>
<dbReference type="InterPro" id="IPR018022">
    <property type="entry name" value="IPT"/>
</dbReference>
<keyword evidence="6 10" id="KW-0547">Nucleotide-binding</keyword>
<evidence type="ECO:0000256" key="11">
    <source>
        <dbReference type="RuleBase" id="RU003783"/>
    </source>
</evidence>
<comment type="subunit">
    <text evidence="10">Monomer.</text>
</comment>
<gene>
    <name evidence="10 14" type="primary">miaA</name>
    <name evidence="14" type="ORF">ACFPJ4_03870</name>
</gene>
<evidence type="ECO:0000256" key="1">
    <source>
        <dbReference type="ARBA" id="ARBA00001946"/>
    </source>
</evidence>
<dbReference type="HAMAP" id="MF_00185">
    <property type="entry name" value="IPP_trans"/>
    <property type="match status" value="1"/>
</dbReference>
<evidence type="ECO:0000313" key="14">
    <source>
        <dbReference type="EMBL" id="MFC5501377.1"/>
    </source>
</evidence>
<protein>
    <recommendedName>
        <fullName evidence="10">tRNA dimethylallyltransferase</fullName>
        <ecNumber evidence="10">2.5.1.75</ecNumber>
    </recommendedName>
    <alternativeName>
        <fullName evidence="10">Dimethylallyl diphosphate:tRNA dimethylallyltransferase</fullName>
        <shortName evidence="10">DMAPP:tRNA dimethylallyltransferase</shortName>
        <shortName evidence="10">DMATase</shortName>
    </alternativeName>
    <alternativeName>
        <fullName evidence="10">Isopentenyl-diphosphate:tRNA isopentenyltransferase</fullName>
        <shortName evidence="10">IPP transferase</shortName>
        <shortName evidence="10">IPPT</shortName>
        <shortName evidence="10">IPTase</shortName>
    </alternativeName>
</protein>
<dbReference type="RefSeq" id="WP_386739767.1">
    <property type="nucleotide sequence ID" value="NZ_JBHSMG010000001.1"/>
</dbReference>
<dbReference type="Gene3D" id="1.10.20.140">
    <property type="match status" value="1"/>
</dbReference>
<name>A0ABW0NQ72_9MICO</name>
<dbReference type="SUPFAM" id="SSF52540">
    <property type="entry name" value="P-loop containing nucleoside triphosphate hydrolases"/>
    <property type="match status" value="1"/>
</dbReference>
<evidence type="ECO:0000256" key="8">
    <source>
        <dbReference type="ARBA" id="ARBA00022842"/>
    </source>
</evidence>
<dbReference type="EMBL" id="JBHSMG010000001">
    <property type="protein sequence ID" value="MFC5501377.1"/>
    <property type="molecule type" value="Genomic_DNA"/>
</dbReference>
<comment type="caution">
    <text evidence="10">Lacks conserved residue(s) required for the propagation of feature annotation.</text>
</comment>
<evidence type="ECO:0000256" key="9">
    <source>
        <dbReference type="ARBA" id="ARBA00049563"/>
    </source>
</evidence>
<feature type="site" description="Interaction with substrate tRNA" evidence="10">
    <location>
        <position position="132"/>
    </location>
</feature>
<dbReference type="Pfam" id="PF01715">
    <property type="entry name" value="IPPT"/>
    <property type="match status" value="1"/>
</dbReference>
<comment type="function">
    <text evidence="2 10 12">Catalyzes the transfer of a dimethylallyl group onto the adenine at position 37 in tRNAs that read codons beginning with uridine, leading to the formation of N6-(dimethylallyl)adenosine (i(6)A).</text>
</comment>